<organism evidence="1 2">
    <name type="scientific">Panagrolaimus sp. JU765</name>
    <dbReference type="NCBI Taxonomy" id="591449"/>
    <lineage>
        <taxon>Eukaryota</taxon>
        <taxon>Metazoa</taxon>
        <taxon>Ecdysozoa</taxon>
        <taxon>Nematoda</taxon>
        <taxon>Chromadorea</taxon>
        <taxon>Rhabditida</taxon>
        <taxon>Tylenchina</taxon>
        <taxon>Panagrolaimomorpha</taxon>
        <taxon>Panagrolaimoidea</taxon>
        <taxon>Panagrolaimidae</taxon>
        <taxon>Panagrolaimus</taxon>
    </lineage>
</organism>
<dbReference type="WBParaSite" id="JU765_v2.g12136.t1">
    <property type="protein sequence ID" value="JU765_v2.g12136.t1"/>
    <property type="gene ID" value="JU765_v2.g12136"/>
</dbReference>
<evidence type="ECO:0000313" key="1">
    <source>
        <dbReference type="Proteomes" id="UP000887576"/>
    </source>
</evidence>
<protein>
    <submittedName>
        <fullName evidence="2">Uncharacterized protein</fullName>
    </submittedName>
</protein>
<evidence type="ECO:0000313" key="2">
    <source>
        <dbReference type="WBParaSite" id="JU765_v2.g12136.t1"/>
    </source>
</evidence>
<name>A0AC34Q209_9BILA</name>
<reference evidence="2" key="1">
    <citation type="submission" date="2022-11" db="UniProtKB">
        <authorList>
            <consortium name="WormBaseParasite"/>
        </authorList>
    </citation>
    <scope>IDENTIFICATION</scope>
</reference>
<sequence length="71" mass="8328">MTAQGGLLPENGKREISSKIKFNSPIVPEIFYHGQPAPKFNSFHRFKRSNIQLKHYHKNHIYYSLESGERQ</sequence>
<accession>A0AC34Q209</accession>
<proteinExistence type="predicted"/>
<dbReference type="Proteomes" id="UP000887576">
    <property type="component" value="Unplaced"/>
</dbReference>